<organism evidence="1 2">
    <name type="scientific">Candidatus Nitrosacidococcus tergens</name>
    <dbReference type="NCBI Taxonomy" id="553981"/>
    <lineage>
        <taxon>Bacteria</taxon>
        <taxon>Pseudomonadati</taxon>
        <taxon>Pseudomonadota</taxon>
        <taxon>Gammaproteobacteria</taxon>
        <taxon>Chromatiales</taxon>
        <taxon>Chromatiaceae</taxon>
        <taxon>Candidatus Nitrosacidococcus</taxon>
    </lineage>
</organism>
<evidence type="ECO:0000313" key="1">
    <source>
        <dbReference type="EMBL" id="CAB1275494.1"/>
    </source>
</evidence>
<dbReference type="Proteomes" id="UP000516072">
    <property type="component" value="Chromosome"/>
</dbReference>
<proteinExistence type="predicted"/>
<evidence type="ECO:0000313" key="2">
    <source>
        <dbReference type="Proteomes" id="UP000516072"/>
    </source>
</evidence>
<protein>
    <submittedName>
        <fullName evidence="1">Uncharacterized protein</fullName>
    </submittedName>
</protein>
<dbReference type="KEGG" id="ntg:NSCAC_0694"/>
<sequence length="39" mass="4315">MIADCGEEGVSAKEACEELSILKSTLSRFRKQLKDESVI</sequence>
<keyword evidence="2" id="KW-1185">Reference proteome</keyword>
<name>A0A7G1Q937_9GAMM</name>
<reference evidence="1 2" key="1">
    <citation type="submission" date="2020-03" db="EMBL/GenBank/DDBJ databases">
        <authorList>
            <person name="Picone N."/>
        </authorList>
    </citation>
    <scope>NUCLEOTIDE SEQUENCE [LARGE SCALE GENOMIC DNA]</scope>
    <source>
        <strain evidence="1">NSCAC1</strain>
    </source>
</reference>
<accession>A0A7G1Q937</accession>
<gene>
    <name evidence="1" type="ORF">NSCAC_0694</name>
</gene>
<dbReference type="EMBL" id="LR778175">
    <property type="protein sequence ID" value="CAB1275494.1"/>
    <property type="molecule type" value="Genomic_DNA"/>
</dbReference>
<dbReference type="AlphaFoldDB" id="A0A7G1Q937"/>